<sequence length="624" mass="68013">MPATLPLSAMRIPATAAPARSTSSFAAARSDRRNVKARSLSWWMRHPLFRMRNGPGRIVWGAMKDRLERISNFMVSLFAGIASFVFTLVAVIMLRDLDEQIAASLTMGLFALLIVWVASERPNSGHARAVSALIDRLLAVDKGDLTSPAPAVVRHEMPALASAVDNLFAQVRSNLDNVHVMALYDPVTALPNRIHFKGEADRILKTRGPGERVALLFIDLDGFKEVNDNLGHALGDHVLTMVANRLREVVKAEARPAHEPQPLLARLAGDEFTLLLPAVEDAQEAERIAGLALAAIGQPYSAAEHSVDMGASIGVAICPRHGEDLTSLMKAADTAMYDAKAKGRSRVSLYRPEMAAAVEQKIMTEKALRQALARGEFELAFQPQICARTGSVLAAEALLRWNHPTEGMRLPGSFIAVAEESSLMVDIGDWVIDAAAATLQRWRAAGMTQRLTFNVSPRQLERPDFFKRLRETLAHTCAPPWLLELEFTESLAMKCDEAALCELAALREEGASVAIDDFGSGYSNLSRLNDMPLDRIKLDQGLVQGVDVSDGARTIVSAVIHLIHGLGCEAVAEGVERTEQRDVLRAIGCDLLQGFAFAEPMGEAEFVAWIGDHMLPPARLPRIA</sequence>
<dbReference type="Gene3D" id="3.30.70.270">
    <property type="match status" value="1"/>
</dbReference>
<feature type="transmembrane region" description="Helical" evidence="1">
    <location>
        <begin position="73"/>
        <end position="94"/>
    </location>
</feature>
<dbReference type="InterPro" id="IPR000160">
    <property type="entry name" value="GGDEF_dom"/>
</dbReference>
<dbReference type="InterPro" id="IPR035919">
    <property type="entry name" value="EAL_sf"/>
</dbReference>
<dbReference type="AlphaFoldDB" id="A0A2U2J4S6"/>
<dbReference type="CDD" id="cd01948">
    <property type="entry name" value="EAL"/>
    <property type="match status" value="1"/>
</dbReference>
<evidence type="ECO:0000313" key="4">
    <source>
        <dbReference type="EMBL" id="PWG03346.1"/>
    </source>
</evidence>
<proteinExistence type="predicted"/>
<dbReference type="InterPro" id="IPR050706">
    <property type="entry name" value="Cyclic-di-GMP_PDE-like"/>
</dbReference>
<feature type="transmembrane region" description="Helical" evidence="1">
    <location>
        <begin position="100"/>
        <end position="118"/>
    </location>
</feature>
<dbReference type="InterPro" id="IPR001633">
    <property type="entry name" value="EAL_dom"/>
</dbReference>
<dbReference type="SUPFAM" id="SSF141868">
    <property type="entry name" value="EAL domain-like"/>
    <property type="match status" value="1"/>
</dbReference>
<dbReference type="InterPro" id="IPR029787">
    <property type="entry name" value="Nucleotide_cyclase"/>
</dbReference>
<dbReference type="CDD" id="cd01949">
    <property type="entry name" value="GGDEF"/>
    <property type="match status" value="1"/>
</dbReference>
<dbReference type="EMBL" id="QFFF01000001">
    <property type="protein sequence ID" value="PWG03346.1"/>
    <property type="molecule type" value="Genomic_DNA"/>
</dbReference>
<protein>
    <submittedName>
        <fullName evidence="4">GGDEF-domain containing protein</fullName>
    </submittedName>
</protein>
<evidence type="ECO:0000313" key="5">
    <source>
        <dbReference type="Proteomes" id="UP000245916"/>
    </source>
</evidence>
<keyword evidence="5" id="KW-1185">Reference proteome</keyword>
<dbReference type="PROSITE" id="PS50887">
    <property type="entry name" value="GGDEF"/>
    <property type="match status" value="1"/>
</dbReference>
<organism evidence="4 5">
    <name type="scientific">Allosphingosinicella humi</name>
    <dbReference type="NCBI Taxonomy" id="2068657"/>
    <lineage>
        <taxon>Bacteria</taxon>
        <taxon>Pseudomonadati</taxon>
        <taxon>Pseudomonadota</taxon>
        <taxon>Alphaproteobacteria</taxon>
        <taxon>Sphingomonadales</taxon>
        <taxon>Sphingomonadaceae</taxon>
        <taxon>Allosphingosinicella</taxon>
    </lineage>
</organism>
<dbReference type="InterPro" id="IPR043128">
    <property type="entry name" value="Rev_trsase/Diguanyl_cyclase"/>
</dbReference>
<dbReference type="PANTHER" id="PTHR33121">
    <property type="entry name" value="CYCLIC DI-GMP PHOSPHODIESTERASE PDEF"/>
    <property type="match status" value="1"/>
</dbReference>
<evidence type="ECO:0000259" key="2">
    <source>
        <dbReference type="PROSITE" id="PS50883"/>
    </source>
</evidence>
<dbReference type="GO" id="GO:0071111">
    <property type="term" value="F:cyclic-guanylate-specific phosphodiesterase activity"/>
    <property type="evidence" value="ECO:0007669"/>
    <property type="project" value="InterPro"/>
</dbReference>
<keyword evidence="1" id="KW-0812">Transmembrane</keyword>
<comment type="caution">
    <text evidence="4">The sequence shown here is derived from an EMBL/GenBank/DDBJ whole genome shotgun (WGS) entry which is preliminary data.</text>
</comment>
<dbReference type="NCBIfam" id="TIGR00254">
    <property type="entry name" value="GGDEF"/>
    <property type="match status" value="1"/>
</dbReference>
<dbReference type="Proteomes" id="UP000245916">
    <property type="component" value="Unassembled WGS sequence"/>
</dbReference>
<evidence type="ECO:0000259" key="3">
    <source>
        <dbReference type="PROSITE" id="PS50887"/>
    </source>
</evidence>
<reference evidence="4 5" key="1">
    <citation type="submission" date="2018-05" db="EMBL/GenBank/DDBJ databases">
        <title>Genome of Sphingosinicella humi QZX222.</title>
        <authorList>
            <person name="Qiao Z."/>
            <person name="Wang G."/>
        </authorList>
    </citation>
    <scope>NUCLEOTIDE SEQUENCE [LARGE SCALE GENOMIC DNA]</scope>
    <source>
        <strain evidence="4 5">QZX222</strain>
    </source>
</reference>
<dbReference type="SMART" id="SM00052">
    <property type="entry name" value="EAL"/>
    <property type="match status" value="1"/>
</dbReference>
<dbReference type="PROSITE" id="PS50883">
    <property type="entry name" value="EAL"/>
    <property type="match status" value="1"/>
</dbReference>
<dbReference type="Pfam" id="PF00990">
    <property type="entry name" value="GGDEF"/>
    <property type="match status" value="1"/>
</dbReference>
<dbReference type="SMART" id="SM00267">
    <property type="entry name" value="GGDEF"/>
    <property type="match status" value="1"/>
</dbReference>
<gene>
    <name evidence="4" type="ORF">DF286_11060</name>
</gene>
<evidence type="ECO:0000256" key="1">
    <source>
        <dbReference type="SAM" id="Phobius"/>
    </source>
</evidence>
<keyword evidence="1" id="KW-0472">Membrane</keyword>
<accession>A0A2U2J4S6</accession>
<dbReference type="SUPFAM" id="SSF55073">
    <property type="entry name" value="Nucleotide cyclase"/>
    <property type="match status" value="1"/>
</dbReference>
<feature type="domain" description="EAL" evidence="2">
    <location>
        <begin position="361"/>
        <end position="614"/>
    </location>
</feature>
<name>A0A2U2J4S6_9SPHN</name>
<dbReference type="Pfam" id="PF00563">
    <property type="entry name" value="EAL"/>
    <property type="match status" value="1"/>
</dbReference>
<dbReference type="PANTHER" id="PTHR33121:SF70">
    <property type="entry name" value="SIGNALING PROTEIN YKOW"/>
    <property type="match status" value="1"/>
</dbReference>
<feature type="domain" description="GGDEF" evidence="3">
    <location>
        <begin position="211"/>
        <end position="352"/>
    </location>
</feature>
<dbReference type="Gene3D" id="3.20.20.450">
    <property type="entry name" value="EAL domain"/>
    <property type="match status" value="1"/>
</dbReference>
<keyword evidence="1" id="KW-1133">Transmembrane helix</keyword>